<dbReference type="EMBL" id="QYUP01000110">
    <property type="protein sequence ID" value="RJG16103.1"/>
    <property type="molecule type" value="Genomic_DNA"/>
</dbReference>
<feature type="domain" description="Pel9A-like right handed beta-helix region" evidence="10">
    <location>
        <begin position="41"/>
        <end position="88"/>
    </location>
</feature>
<dbReference type="SUPFAM" id="SSF51126">
    <property type="entry name" value="Pectin lyase-like"/>
    <property type="match status" value="1"/>
</dbReference>
<organism evidence="11 12">
    <name type="scientific">Massilia cavernae</name>
    <dbReference type="NCBI Taxonomy" id="2320864"/>
    <lineage>
        <taxon>Bacteria</taxon>
        <taxon>Pseudomonadati</taxon>
        <taxon>Pseudomonadota</taxon>
        <taxon>Betaproteobacteria</taxon>
        <taxon>Burkholderiales</taxon>
        <taxon>Oxalobacteraceae</taxon>
        <taxon>Telluria group</taxon>
        <taxon>Massilia</taxon>
    </lineage>
</organism>
<reference evidence="11 12" key="1">
    <citation type="submission" date="2018-09" db="EMBL/GenBank/DDBJ databases">
        <authorList>
            <person name="Zhu H."/>
        </authorList>
    </citation>
    <scope>NUCLEOTIDE SEQUENCE [LARGE SCALE GENOMIC DNA]</scope>
    <source>
        <strain evidence="11 12">K1S02-61</strain>
    </source>
</reference>
<dbReference type="InterPro" id="IPR012334">
    <property type="entry name" value="Pectin_lyas_fold"/>
</dbReference>
<accession>A0A418XTU1</accession>
<keyword evidence="4" id="KW-0479">Metal-binding</keyword>
<keyword evidence="6" id="KW-0106">Calcium</keyword>
<dbReference type="Pfam" id="PF22842">
    <property type="entry name" value="Pel9A-like_beta_helix"/>
    <property type="match status" value="1"/>
</dbReference>
<dbReference type="GO" id="GO:0016837">
    <property type="term" value="F:carbon-oxygen lyase activity, acting on polysaccharides"/>
    <property type="evidence" value="ECO:0007669"/>
    <property type="project" value="TreeGrafter"/>
</dbReference>
<comment type="caution">
    <text evidence="11">The sequence shown here is derived from an EMBL/GenBank/DDBJ whole genome shotgun (WGS) entry which is preliminary data.</text>
</comment>
<dbReference type="OrthoDB" id="7300353at2"/>
<dbReference type="InterPro" id="IPR006626">
    <property type="entry name" value="PbH1"/>
</dbReference>
<dbReference type="AlphaFoldDB" id="A0A418XTU1"/>
<name>A0A418XTU1_9BURK</name>
<dbReference type="Gene3D" id="2.160.20.10">
    <property type="entry name" value="Single-stranded right-handed beta-helix, Pectin lyase-like"/>
    <property type="match status" value="1"/>
</dbReference>
<keyword evidence="5 9" id="KW-0732">Signal</keyword>
<feature type="signal peptide" evidence="9">
    <location>
        <begin position="1"/>
        <end position="31"/>
    </location>
</feature>
<sequence>MNAFFRFARTLCTGALICIGLVVLLANAASAAPSGSMPAPAAKYNYYVSPDGSNSNPGTESSPFQTIQHAASVAVPGTTVHVGKGTYAGGFRTTISGEANARITYVSTVRWGAKIVPPVKSATHTAWDNRGSHVDIVGFDVDGRGSITGMPWLHGIYNGGSYVSIRNNQVQHIATRSGCGGAGASGIGVDSYYKGVNSDVIGNSVHDVGTPGCKYTKGIYLNTTGRIQNNVVYAIGGAGIQLWHDANRATISNNTVVASTSGILVGGGDYYHTKGPNDYTRVHNNIVFDNKFGITEHGWTGKNNTYRNNLVFQNPLADWALRNGLKHTGTISQAPQFVSYGKPNAVPDLRLLPSSPGIGKGISAQTPPVDINGKARKIARYDVGAFQR</sequence>
<dbReference type="InterPro" id="IPR053868">
    <property type="entry name" value="Pel9A-like_beta_helix"/>
</dbReference>
<evidence type="ECO:0000259" key="10">
    <source>
        <dbReference type="Pfam" id="PF22842"/>
    </source>
</evidence>
<evidence type="ECO:0000256" key="6">
    <source>
        <dbReference type="ARBA" id="ARBA00022837"/>
    </source>
</evidence>
<gene>
    <name evidence="11" type="ORF">D3872_11440</name>
</gene>
<evidence type="ECO:0000313" key="11">
    <source>
        <dbReference type="EMBL" id="RJG16103.1"/>
    </source>
</evidence>
<dbReference type="InterPro" id="IPR059226">
    <property type="entry name" value="Choice_anch_Q_dom"/>
</dbReference>
<protein>
    <submittedName>
        <fullName evidence="11">DUF1565 domain-containing protein</fullName>
    </submittedName>
</protein>
<keyword evidence="12" id="KW-1185">Reference proteome</keyword>
<evidence type="ECO:0000256" key="9">
    <source>
        <dbReference type="SAM" id="SignalP"/>
    </source>
</evidence>
<dbReference type="GO" id="GO:0046872">
    <property type="term" value="F:metal ion binding"/>
    <property type="evidence" value="ECO:0007669"/>
    <property type="project" value="UniProtKB-KW"/>
</dbReference>
<evidence type="ECO:0000256" key="8">
    <source>
        <dbReference type="ARBA" id="ARBA00038263"/>
    </source>
</evidence>
<evidence type="ECO:0000256" key="5">
    <source>
        <dbReference type="ARBA" id="ARBA00022729"/>
    </source>
</evidence>
<evidence type="ECO:0000256" key="7">
    <source>
        <dbReference type="ARBA" id="ARBA00023239"/>
    </source>
</evidence>
<dbReference type="GO" id="GO:0005576">
    <property type="term" value="C:extracellular region"/>
    <property type="evidence" value="ECO:0007669"/>
    <property type="project" value="UniProtKB-SubCell"/>
</dbReference>
<proteinExistence type="inferred from homology"/>
<evidence type="ECO:0000313" key="12">
    <source>
        <dbReference type="Proteomes" id="UP000284006"/>
    </source>
</evidence>
<dbReference type="InterPro" id="IPR052052">
    <property type="entry name" value="Polysaccharide_Lyase_9"/>
</dbReference>
<dbReference type="NCBIfam" id="NF041518">
    <property type="entry name" value="choice_anch_Q"/>
    <property type="match status" value="1"/>
</dbReference>
<feature type="chain" id="PRO_5019027577" evidence="9">
    <location>
        <begin position="32"/>
        <end position="388"/>
    </location>
</feature>
<comment type="similarity">
    <text evidence="8">Belongs to the polysaccharide lyase 9 family.</text>
</comment>
<evidence type="ECO:0000256" key="4">
    <source>
        <dbReference type="ARBA" id="ARBA00022723"/>
    </source>
</evidence>
<comment type="subcellular location">
    <subcellularLocation>
        <location evidence="2">Secreted</location>
    </subcellularLocation>
</comment>
<evidence type="ECO:0000256" key="1">
    <source>
        <dbReference type="ARBA" id="ARBA00001913"/>
    </source>
</evidence>
<dbReference type="Proteomes" id="UP000284006">
    <property type="component" value="Unassembled WGS sequence"/>
</dbReference>
<evidence type="ECO:0000256" key="3">
    <source>
        <dbReference type="ARBA" id="ARBA00022525"/>
    </source>
</evidence>
<dbReference type="PANTHER" id="PTHR40088:SF1">
    <property type="entry name" value="PECTATE LYASE PEL9"/>
    <property type="match status" value="1"/>
</dbReference>
<evidence type="ECO:0000256" key="2">
    <source>
        <dbReference type="ARBA" id="ARBA00004613"/>
    </source>
</evidence>
<comment type="cofactor">
    <cofactor evidence="1">
        <name>Ca(2+)</name>
        <dbReference type="ChEBI" id="CHEBI:29108"/>
    </cofactor>
</comment>
<dbReference type="InterPro" id="IPR011050">
    <property type="entry name" value="Pectin_lyase_fold/virulence"/>
</dbReference>
<keyword evidence="7" id="KW-0456">Lyase</keyword>
<keyword evidence="3" id="KW-0964">Secreted</keyword>
<dbReference type="SMART" id="SM00710">
    <property type="entry name" value="PbH1"/>
    <property type="match status" value="4"/>
</dbReference>
<dbReference type="RefSeq" id="WP_119810890.1">
    <property type="nucleotide sequence ID" value="NZ_QYUP01000110.1"/>
</dbReference>
<dbReference type="PANTHER" id="PTHR40088">
    <property type="entry name" value="PECTATE LYASE (EUROFUNG)"/>
    <property type="match status" value="1"/>
</dbReference>